<reference evidence="3 4" key="1">
    <citation type="submission" date="2020-05" db="EMBL/GenBank/DDBJ databases">
        <authorList>
            <person name="Kim M.K."/>
        </authorList>
    </citation>
    <scope>NUCLEOTIDE SEQUENCE [LARGE SCALE GENOMIC DNA]</scope>
    <source>
        <strain evidence="3 4">BT25</strain>
    </source>
</reference>
<dbReference type="SUPFAM" id="SSF103025">
    <property type="entry name" value="Folate-binding domain"/>
    <property type="match status" value="1"/>
</dbReference>
<dbReference type="Proteomes" id="UP000550508">
    <property type="component" value="Unassembled WGS sequence"/>
</dbReference>
<comment type="caution">
    <text evidence="3">The sequence shown here is derived from an EMBL/GenBank/DDBJ whole genome shotgun (WGS) entry which is preliminary data.</text>
</comment>
<dbReference type="Pfam" id="PF25455">
    <property type="entry name" value="Beta-barrel_CAF17_C"/>
    <property type="match status" value="1"/>
</dbReference>
<dbReference type="InterPro" id="IPR045179">
    <property type="entry name" value="YgfZ/GcvT"/>
</dbReference>
<dbReference type="Gene3D" id="3.30.1360.120">
    <property type="entry name" value="Probable tRNA modification gtpase trme, domain 1"/>
    <property type="match status" value="2"/>
</dbReference>
<dbReference type="EMBL" id="JABUMX010000001">
    <property type="protein sequence ID" value="NTS30063.1"/>
    <property type="molecule type" value="Genomic_DNA"/>
</dbReference>
<dbReference type="InterPro" id="IPR017703">
    <property type="entry name" value="YgfZ/GCV_T_CS"/>
</dbReference>
<accession>A0A849VQ47</accession>
<dbReference type="PIRSF" id="PIRSF006487">
    <property type="entry name" value="GcvT"/>
    <property type="match status" value="1"/>
</dbReference>
<evidence type="ECO:0000256" key="1">
    <source>
        <dbReference type="ARBA" id="ARBA00022946"/>
    </source>
</evidence>
<evidence type="ECO:0000313" key="3">
    <source>
        <dbReference type="EMBL" id="NTS30063.1"/>
    </source>
</evidence>
<sequence>MPSASLSGRALLDVKGDDAEDFLQNIITTDLDTLGKGELKPGALLTPQGKILFEFLVSRNGAGLRLDLNDSSIDDLVKRLTLYRLRAKVQFAVDKESLVTVSWNEDSSASETDSILTDRRFPESLGVRRRYGEPADPGSGVDAWNALRIAYGVAEAPDDYALGEAFPHDVNFDQTGGVSFKKGCFVGQEVVSRMQHRGTARRRILVATGAADLPAQGTPLTAGGREIGTLGTVVAKDALALVRIDRVKDAMDSGMPIMAGDVAVHLAIPPEHRFTFPVTTQEA</sequence>
<dbReference type="InterPro" id="IPR027266">
    <property type="entry name" value="TrmE/GcvT-like"/>
</dbReference>
<gene>
    <name evidence="3" type="ORF">HQ945_02250</name>
</gene>
<dbReference type="InterPro" id="IPR057460">
    <property type="entry name" value="CAF17_C"/>
</dbReference>
<feature type="domain" description="CAF17 C-terminal" evidence="2">
    <location>
        <begin position="201"/>
        <end position="270"/>
    </location>
</feature>
<name>A0A849VQ47_9HYPH</name>
<dbReference type="PANTHER" id="PTHR22602:SF0">
    <property type="entry name" value="TRANSFERASE CAF17, MITOCHONDRIAL-RELATED"/>
    <property type="match status" value="1"/>
</dbReference>
<dbReference type="NCBIfam" id="TIGR03317">
    <property type="entry name" value="ygfZ_signature"/>
    <property type="match status" value="1"/>
</dbReference>
<dbReference type="GO" id="GO:0016226">
    <property type="term" value="P:iron-sulfur cluster assembly"/>
    <property type="evidence" value="ECO:0007669"/>
    <property type="project" value="TreeGrafter"/>
</dbReference>
<dbReference type="RefSeq" id="WP_113281958.1">
    <property type="nucleotide sequence ID" value="NZ_JABUMX010000001.1"/>
</dbReference>
<dbReference type="PANTHER" id="PTHR22602">
    <property type="entry name" value="TRANSFERASE CAF17, MITOCHONDRIAL-RELATED"/>
    <property type="match status" value="1"/>
</dbReference>
<keyword evidence="1" id="KW-0809">Transit peptide</keyword>
<evidence type="ECO:0000313" key="4">
    <source>
        <dbReference type="Proteomes" id="UP000550508"/>
    </source>
</evidence>
<dbReference type="AlphaFoldDB" id="A0A849VQ47"/>
<organism evidence="3 4">
    <name type="scientific">Phyllobacterium pellucidum</name>
    <dbReference type="NCBI Taxonomy" id="2740464"/>
    <lineage>
        <taxon>Bacteria</taxon>
        <taxon>Pseudomonadati</taxon>
        <taxon>Pseudomonadota</taxon>
        <taxon>Alphaproteobacteria</taxon>
        <taxon>Hyphomicrobiales</taxon>
        <taxon>Phyllobacteriaceae</taxon>
        <taxon>Phyllobacterium</taxon>
    </lineage>
</organism>
<evidence type="ECO:0000259" key="2">
    <source>
        <dbReference type="Pfam" id="PF25455"/>
    </source>
</evidence>
<keyword evidence="4" id="KW-1185">Reference proteome</keyword>
<protein>
    <submittedName>
        <fullName evidence="3">Folate-binding protein YgfZ</fullName>
    </submittedName>
</protein>
<proteinExistence type="predicted"/>